<evidence type="ECO:0000313" key="12">
    <source>
        <dbReference type="EMBL" id="ABQ32128.1"/>
    </source>
</evidence>
<evidence type="ECO:0000313" key="13">
    <source>
        <dbReference type="Proteomes" id="UP000000245"/>
    </source>
</evidence>
<dbReference type="PANTHER" id="PTHR32438">
    <property type="entry name" value="4-ALPHA-GLUCANOTRANSFERASE DPE1, CHLOROPLASTIC/AMYLOPLASTIC"/>
    <property type="match status" value="1"/>
</dbReference>
<evidence type="ECO:0000256" key="10">
    <source>
        <dbReference type="RuleBase" id="RU361207"/>
    </source>
</evidence>
<evidence type="ECO:0000256" key="4">
    <source>
        <dbReference type="ARBA" id="ARBA00020295"/>
    </source>
</evidence>
<proteinExistence type="inferred from homology"/>
<dbReference type="AlphaFoldDB" id="A5G2P6"/>
<evidence type="ECO:0000256" key="8">
    <source>
        <dbReference type="ARBA" id="ARBA00031423"/>
    </source>
</evidence>
<dbReference type="InterPro" id="IPR003385">
    <property type="entry name" value="Glyco_hydro_77"/>
</dbReference>
<gene>
    <name evidence="12" type="ordered locus">Acry_2938</name>
</gene>
<dbReference type="EMBL" id="CP000697">
    <property type="protein sequence ID" value="ABQ32128.1"/>
    <property type="molecule type" value="Genomic_DNA"/>
</dbReference>
<evidence type="ECO:0000256" key="9">
    <source>
        <dbReference type="ARBA" id="ARBA00031501"/>
    </source>
</evidence>
<evidence type="ECO:0000256" key="5">
    <source>
        <dbReference type="ARBA" id="ARBA00022676"/>
    </source>
</evidence>
<dbReference type="Pfam" id="PF02446">
    <property type="entry name" value="Glyco_hydro_77"/>
    <property type="match status" value="1"/>
</dbReference>
<dbReference type="Gene3D" id="3.20.20.80">
    <property type="entry name" value="Glycosidases"/>
    <property type="match status" value="1"/>
</dbReference>
<dbReference type="RefSeq" id="WP_012040424.1">
    <property type="nucleotide sequence ID" value="NC_009484.1"/>
</dbReference>
<dbReference type="NCBIfam" id="TIGR00217">
    <property type="entry name" value="malQ"/>
    <property type="match status" value="1"/>
</dbReference>
<reference evidence="12 13" key="1">
    <citation type="submission" date="2007-05" db="EMBL/GenBank/DDBJ databases">
        <title>Complete sequence of chromosome of Acidiphilium cryptum JF-5.</title>
        <authorList>
            <consortium name="US DOE Joint Genome Institute"/>
            <person name="Copeland A."/>
            <person name="Lucas S."/>
            <person name="Lapidus A."/>
            <person name="Barry K."/>
            <person name="Detter J.C."/>
            <person name="Glavina del Rio T."/>
            <person name="Hammon N."/>
            <person name="Israni S."/>
            <person name="Dalin E."/>
            <person name="Tice H."/>
            <person name="Pitluck S."/>
            <person name="Sims D."/>
            <person name="Brettin T."/>
            <person name="Bruce D."/>
            <person name="Han C."/>
            <person name="Schmutz J."/>
            <person name="Larimer F."/>
            <person name="Land M."/>
            <person name="Hauser L."/>
            <person name="Kyrpides N."/>
            <person name="Kim E."/>
            <person name="Magnuson T."/>
            <person name="Richardson P."/>
        </authorList>
    </citation>
    <scope>NUCLEOTIDE SEQUENCE [LARGE SCALE GENOMIC DNA]</scope>
    <source>
        <strain evidence="12 13">JF-5</strain>
    </source>
</reference>
<dbReference type="KEGG" id="acr:Acry_2938"/>
<dbReference type="SUPFAM" id="SSF51445">
    <property type="entry name" value="(Trans)glycosidases"/>
    <property type="match status" value="1"/>
</dbReference>
<keyword evidence="5 10" id="KW-0328">Glycosyltransferase</keyword>
<keyword evidence="13" id="KW-1185">Reference proteome</keyword>
<evidence type="ECO:0000256" key="3">
    <source>
        <dbReference type="ARBA" id="ARBA00012560"/>
    </source>
</evidence>
<protein>
    <recommendedName>
        <fullName evidence="4 10">4-alpha-glucanotransferase</fullName>
        <ecNumber evidence="3 10">2.4.1.25</ecNumber>
    </recommendedName>
    <alternativeName>
        <fullName evidence="8 10">Amylomaltase</fullName>
    </alternativeName>
    <alternativeName>
        <fullName evidence="9 10">Disproportionating enzyme</fullName>
    </alternativeName>
</protein>
<keyword evidence="7 10" id="KW-0119">Carbohydrate metabolism</keyword>
<feature type="region of interest" description="Disordered" evidence="11">
    <location>
        <begin position="612"/>
        <end position="645"/>
    </location>
</feature>
<comment type="catalytic activity">
    <reaction evidence="1 10">
        <text>Transfers a segment of a (1-&gt;4)-alpha-D-glucan to a new position in an acceptor, which may be glucose or a (1-&gt;4)-alpha-D-glucan.</text>
        <dbReference type="EC" id="2.4.1.25"/>
    </reaction>
</comment>
<evidence type="ECO:0000256" key="6">
    <source>
        <dbReference type="ARBA" id="ARBA00022679"/>
    </source>
</evidence>
<evidence type="ECO:0000256" key="7">
    <source>
        <dbReference type="ARBA" id="ARBA00023277"/>
    </source>
</evidence>
<dbReference type="STRING" id="349163.Acry_2938"/>
<comment type="similarity">
    <text evidence="2 10">Belongs to the disproportionating enzyme family.</text>
</comment>
<evidence type="ECO:0000256" key="2">
    <source>
        <dbReference type="ARBA" id="ARBA00005684"/>
    </source>
</evidence>
<accession>A5G2P6</accession>
<dbReference type="eggNOG" id="COG1640">
    <property type="taxonomic scope" value="Bacteria"/>
</dbReference>
<evidence type="ECO:0000256" key="11">
    <source>
        <dbReference type="SAM" id="MobiDB-lite"/>
    </source>
</evidence>
<dbReference type="EC" id="2.4.1.25" evidence="3 10"/>
<organism evidence="12 13">
    <name type="scientific">Acidiphilium cryptum (strain JF-5)</name>
    <dbReference type="NCBI Taxonomy" id="349163"/>
    <lineage>
        <taxon>Bacteria</taxon>
        <taxon>Pseudomonadati</taxon>
        <taxon>Pseudomonadota</taxon>
        <taxon>Alphaproteobacteria</taxon>
        <taxon>Acetobacterales</taxon>
        <taxon>Acidocellaceae</taxon>
        <taxon>Acidiphilium</taxon>
    </lineage>
</organism>
<dbReference type="HOGENOM" id="CLU_022072_1_0_5"/>
<dbReference type="Proteomes" id="UP000000245">
    <property type="component" value="Chromosome"/>
</dbReference>
<dbReference type="GO" id="GO:0005975">
    <property type="term" value="P:carbohydrate metabolic process"/>
    <property type="evidence" value="ECO:0007669"/>
    <property type="project" value="InterPro"/>
</dbReference>
<sequence>MSGSALHALAERAGLQVVWQDASGVRRTVSPATLRAILGCLGLEASTDAACRDTMRRLDDEDRAAAPLLAATAGEALTLPALRGPAVIHLEDGRRLDVTPGTAAGGNATLPATLPPGYHRLETASGVRTLAIAPRRAHTVADALAAAGREGKAWGLAVQLYGLRREGDCGNGDFAALADLAGPAGRLGADALAISPIHALHAAEPDHYSPYAPSSRFALNPAYAPLDCAPLAEAGLIDWRKALSRREALLRAAFAAGRADPAFRAFRDDAPAGIRHYALFEALVAERVARGDGRDWRGWPASWRDPASADVAAAAQRLDDEVSFHLYAQFRARQGLEMAQRSARGAGMAIGLIADLAVGADPAGCDAWARPGEMLRGVSVGAPPDAFNRAGQNWGLTTVSPRGLRRSGFAALRDMMASALRFTGGVRIDHAMGLARLWLVPDGASPAEGCYLHYPFADMRRIVALESVRHRGIIVAEDLGTVPPGFRAELAASGISGMAVMWFEREGRRFLPPADWRPNSVAMTTTHDLPTVAGWWRGTDLGWRERLGIAGESAADRAEDRRHLWSALRQSGCARGPRPQDREPEAVIDATVAHIGTASSELALLPLEDALGLPDQPNLPGTTTEHPNWRRRMPQPASRMLDPPEVTARLSRLARARKNTPPPR</sequence>
<dbReference type="GO" id="GO:0004134">
    <property type="term" value="F:4-alpha-glucanotransferase activity"/>
    <property type="evidence" value="ECO:0007669"/>
    <property type="project" value="UniProtKB-EC"/>
</dbReference>
<evidence type="ECO:0000256" key="1">
    <source>
        <dbReference type="ARBA" id="ARBA00000439"/>
    </source>
</evidence>
<dbReference type="CAZy" id="GH77">
    <property type="family name" value="Glycoside Hydrolase Family 77"/>
</dbReference>
<keyword evidence="6 10" id="KW-0808">Transferase</keyword>
<dbReference type="PANTHER" id="PTHR32438:SF5">
    <property type="entry name" value="4-ALPHA-GLUCANOTRANSFERASE DPE1, CHLOROPLASTIC_AMYLOPLASTIC"/>
    <property type="match status" value="1"/>
</dbReference>
<name>A5G2P6_ACICJ</name>
<dbReference type="InterPro" id="IPR017853">
    <property type="entry name" value="GH"/>
</dbReference>